<dbReference type="Pfam" id="PF13561">
    <property type="entry name" value="adh_short_C2"/>
    <property type="match status" value="1"/>
</dbReference>
<organism evidence="3 4">
    <name type="scientific">Syntrophotalea carbinolica (strain DSM 2380 / NBRC 103641 / GraBd1)</name>
    <name type="common">Pelobacter carbinolicus</name>
    <dbReference type="NCBI Taxonomy" id="338963"/>
    <lineage>
        <taxon>Bacteria</taxon>
        <taxon>Pseudomonadati</taxon>
        <taxon>Thermodesulfobacteriota</taxon>
        <taxon>Desulfuromonadia</taxon>
        <taxon>Desulfuromonadales</taxon>
        <taxon>Syntrophotaleaceae</taxon>
        <taxon>Syntrophotalea</taxon>
    </lineage>
</organism>
<dbReference type="RefSeq" id="WP_011340838.1">
    <property type="nucleotide sequence ID" value="NC_007498.2"/>
</dbReference>
<keyword evidence="2" id="KW-0560">Oxidoreductase</keyword>
<protein>
    <submittedName>
        <fullName evidence="3">3-oxoacyl-(Acyl carrier protein) reductase</fullName>
    </submittedName>
</protein>
<dbReference type="PRINTS" id="PR00081">
    <property type="entry name" value="GDHRDH"/>
</dbReference>
<name>Q3A5I8_SYNC1</name>
<accession>Q3A5I8</accession>
<gene>
    <name evidence="3" type="primary">fabG-5</name>
    <name evidence="3" type="ordered locus">Pcar_1120</name>
</gene>
<evidence type="ECO:0000313" key="4">
    <source>
        <dbReference type="Proteomes" id="UP000002534"/>
    </source>
</evidence>
<dbReference type="eggNOG" id="COG1028">
    <property type="taxonomic scope" value="Bacteria"/>
</dbReference>
<dbReference type="OrthoDB" id="5363038at2"/>
<sequence>MTNKTPSDRIVFVTGASRGIGKAIARRFLRDGYPVAACYCSHPEGAHELAAEFPAALPVQVDTGDRQSIRRALYNCTGHFGGPVAILVNNGAIAQEKPFLDLMDEDWDRMLGINLRGPFALAQEVLPDMLDAGWGRIINLVSIGGQWGGMNQVHYAVAKAGLINLTRSLAKLYSRKGITSNAVSPGLVATDMTAAELASEAGRDKVDSIPSGRLGTTGEIAAAVSWLASDEAAYVTGQTLNLNGGMYFD</sequence>
<dbReference type="GO" id="GO:0032787">
    <property type="term" value="P:monocarboxylic acid metabolic process"/>
    <property type="evidence" value="ECO:0007669"/>
    <property type="project" value="UniProtKB-ARBA"/>
</dbReference>
<dbReference type="InterPro" id="IPR002347">
    <property type="entry name" value="SDR_fam"/>
</dbReference>
<dbReference type="InterPro" id="IPR050259">
    <property type="entry name" value="SDR"/>
</dbReference>
<dbReference type="PANTHER" id="PTHR42879">
    <property type="entry name" value="3-OXOACYL-(ACYL-CARRIER-PROTEIN) REDUCTASE"/>
    <property type="match status" value="1"/>
</dbReference>
<dbReference type="FunFam" id="3.40.50.720:FF:000173">
    <property type="entry name" value="3-oxoacyl-[acyl-carrier protein] reductase"/>
    <property type="match status" value="1"/>
</dbReference>
<evidence type="ECO:0000256" key="1">
    <source>
        <dbReference type="ARBA" id="ARBA00006484"/>
    </source>
</evidence>
<evidence type="ECO:0000256" key="2">
    <source>
        <dbReference type="ARBA" id="ARBA00023002"/>
    </source>
</evidence>
<dbReference type="InterPro" id="IPR020904">
    <property type="entry name" value="Sc_DH/Rdtase_CS"/>
</dbReference>
<proteinExistence type="inferred from homology"/>
<reference evidence="4" key="1">
    <citation type="submission" date="2005-10" db="EMBL/GenBank/DDBJ databases">
        <title>Complete sequence of Pelobacter carbinolicus DSM 2380.</title>
        <authorList>
            <person name="Copeland A."/>
            <person name="Lucas S."/>
            <person name="Lapidus A."/>
            <person name="Barry K."/>
            <person name="Detter J.C."/>
            <person name="Glavina T."/>
            <person name="Hammon N."/>
            <person name="Israni S."/>
            <person name="Pitluck S."/>
            <person name="Chertkov O."/>
            <person name="Schmutz J."/>
            <person name="Larimer F."/>
            <person name="Land M."/>
            <person name="Kyrpides N."/>
            <person name="Ivanova N."/>
            <person name="Richardson P."/>
        </authorList>
    </citation>
    <scope>NUCLEOTIDE SEQUENCE [LARGE SCALE GENOMIC DNA]</scope>
    <source>
        <strain evidence="4">DSM 2380 / NBRC 103641 / GraBd1</strain>
    </source>
</reference>
<dbReference type="Gene3D" id="3.40.50.720">
    <property type="entry name" value="NAD(P)-binding Rossmann-like Domain"/>
    <property type="match status" value="1"/>
</dbReference>
<dbReference type="HOGENOM" id="CLU_010194_2_10_7"/>
<dbReference type="PRINTS" id="PR00080">
    <property type="entry name" value="SDRFAMILY"/>
</dbReference>
<evidence type="ECO:0000313" key="3">
    <source>
        <dbReference type="EMBL" id="ABA88369.1"/>
    </source>
</evidence>
<dbReference type="GO" id="GO:0016491">
    <property type="term" value="F:oxidoreductase activity"/>
    <property type="evidence" value="ECO:0007669"/>
    <property type="project" value="UniProtKB-KW"/>
</dbReference>
<dbReference type="InterPro" id="IPR036291">
    <property type="entry name" value="NAD(P)-bd_dom_sf"/>
</dbReference>
<dbReference type="PROSITE" id="PS00061">
    <property type="entry name" value="ADH_SHORT"/>
    <property type="match status" value="1"/>
</dbReference>
<dbReference type="SUPFAM" id="SSF51735">
    <property type="entry name" value="NAD(P)-binding Rossmann-fold domains"/>
    <property type="match status" value="1"/>
</dbReference>
<comment type="similarity">
    <text evidence="1">Belongs to the short-chain dehydrogenases/reductases (SDR) family.</text>
</comment>
<dbReference type="STRING" id="338963.Pcar_1120"/>
<reference evidence="3 4" key="2">
    <citation type="journal article" date="2012" name="BMC Genomics">
        <title>The genome of Pelobacter carbinolicus reveals surprising metabolic capabilities and physiological features.</title>
        <authorList>
            <person name="Aklujkar M."/>
            <person name="Haveman S.A."/>
            <person name="Didonato R.Jr."/>
            <person name="Chertkov O."/>
            <person name="Han C.S."/>
            <person name="Land M.L."/>
            <person name="Brown P."/>
            <person name="Lovley D.R."/>
        </authorList>
    </citation>
    <scope>NUCLEOTIDE SEQUENCE [LARGE SCALE GENOMIC DNA]</scope>
    <source>
        <strain evidence="4">DSM 2380 / NBRC 103641 / GraBd1</strain>
    </source>
</reference>
<dbReference type="KEGG" id="pca:Pcar_1120"/>
<keyword evidence="4" id="KW-1185">Reference proteome</keyword>
<dbReference type="Proteomes" id="UP000002534">
    <property type="component" value="Chromosome"/>
</dbReference>
<dbReference type="EMBL" id="CP000142">
    <property type="protein sequence ID" value="ABA88369.1"/>
    <property type="molecule type" value="Genomic_DNA"/>
</dbReference>
<dbReference type="AlphaFoldDB" id="Q3A5I8"/>
<dbReference type="PANTHER" id="PTHR42879:SF2">
    <property type="entry name" value="3-OXOACYL-[ACYL-CARRIER-PROTEIN] REDUCTASE FABG"/>
    <property type="match status" value="1"/>
</dbReference>